<accession>A0A8E6B647</accession>
<keyword evidence="7 9" id="KW-0057">Aromatic amino acid biosynthesis</keyword>
<comment type="pathway">
    <text evidence="2 9">Amino-acid biosynthesis; L-tryptophan biosynthesis; L-tryptophan from chorismate: step 3/5.</text>
</comment>
<evidence type="ECO:0000256" key="7">
    <source>
        <dbReference type="ARBA" id="ARBA00023141"/>
    </source>
</evidence>
<evidence type="ECO:0000256" key="1">
    <source>
        <dbReference type="ARBA" id="ARBA00001164"/>
    </source>
</evidence>
<dbReference type="EMBL" id="CP074694">
    <property type="protein sequence ID" value="QVL32446.1"/>
    <property type="molecule type" value="Genomic_DNA"/>
</dbReference>
<evidence type="ECO:0000256" key="2">
    <source>
        <dbReference type="ARBA" id="ARBA00004664"/>
    </source>
</evidence>
<dbReference type="SUPFAM" id="SSF51366">
    <property type="entry name" value="Ribulose-phoshate binding barrel"/>
    <property type="match status" value="1"/>
</dbReference>
<dbReference type="KEGG" id="tsph:KIH39_00580"/>
<reference evidence="11" key="1">
    <citation type="submission" date="2021-05" db="EMBL/GenBank/DDBJ databases">
        <title>Complete genome sequence of the cellulolytic planctomycete Telmatocola sphagniphila SP2T and characterization of the first cellulase from planctomycetes.</title>
        <authorList>
            <person name="Rakitin A.L."/>
            <person name="Beletsky A.V."/>
            <person name="Naumoff D.G."/>
            <person name="Kulichevskaya I.S."/>
            <person name="Mardanov A.V."/>
            <person name="Ravin N.V."/>
            <person name="Dedysh S.N."/>
        </authorList>
    </citation>
    <scope>NUCLEOTIDE SEQUENCE</scope>
    <source>
        <strain evidence="11">SP2T</strain>
    </source>
</reference>
<evidence type="ECO:0000313" key="11">
    <source>
        <dbReference type="EMBL" id="QVL32446.1"/>
    </source>
</evidence>
<proteinExistence type="inferred from homology"/>
<evidence type="ECO:0000256" key="8">
    <source>
        <dbReference type="ARBA" id="ARBA00023235"/>
    </source>
</evidence>
<evidence type="ECO:0000259" key="10">
    <source>
        <dbReference type="Pfam" id="PF00697"/>
    </source>
</evidence>
<evidence type="ECO:0000256" key="5">
    <source>
        <dbReference type="ARBA" id="ARBA00022605"/>
    </source>
</evidence>
<dbReference type="InterPro" id="IPR011060">
    <property type="entry name" value="RibuloseP-bd_barrel"/>
</dbReference>
<dbReference type="Gene3D" id="3.20.20.70">
    <property type="entry name" value="Aldolase class I"/>
    <property type="match status" value="1"/>
</dbReference>
<dbReference type="Pfam" id="PF00697">
    <property type="entry name" value="PRAI"/>
    <property type="match status" value="1"/>
</dbReference>
<evidence type="ECO:0000256" key="6">
    <source>
        <dbReference type="ARBA" id="ARBA00022822"/>
    </source>
</evidence>
<dbReference type="GO" id="GO:0000162">
    <property type="term" value="P:L-tryptophan biosynthetic process"/>
    <property type="evidence" value="ECO:0007669"/>
    <property type="project" value="UniProtKB-UniRule"/>
</dbReference>
<protein>
    <recommendedName>
        <fullName evidence="4 9">N-(5'-phosphoribosyl)anthranilate isomerase</fullName>
        <shortName evidence="9">PRAI</shortName>
        <ecNumber evidence="3 9">5.3.1.24</ecNumber>
    </recommendedName>
</protein>
<dbReference type="AlphaFoldDB" id="A0A8E6B647"/>
<dbReference type="InterPro" id="IPR013785">
    <property type="entry name" value="Aldolase_TIM"/>
</dbReference>
<dbReference type="PANTHER" id="PTHR42894:SF1">
    <property type="entry name" value="N-(5'-PHOSPHORIBOSYL)ANTHRANILATE ISOMERASE"/>
    <property type="match status" value="1"/>
</dbReference>
<comment type="catalytic activity">
    <reaction evidence="1 9">
        <text>N-(5-phospho-beta-D-ribosyl)anthranilate = 1-(2-carboxyphenylamino)-1-deoxy-D-ribulose 5-phosphate</text>
        <dbReference type="Rhea" id="RHEA:21540"/>
        <dbReference type="ChEBI" id="CHEBI:18277"/>
        <dbReference type="ChEBI" id="CHEBI:58613"/>
        <dbReference type="EC" id="5.3.1.24"/>
    </reaction>
</comment>
<dbReference type="InterPro" id="IPR001240">
    <property type="entry name" value="PRAI_dom"/>
</dbReference>
<keyword evidence="12" id="KW-1185">Reference proteome</keyword>
<evidence type="ECO:0000313" key="12">
    <source>
        <dbReference type="Proteomes" id="UP000676194"/>
    </source>
</evidence>
<dbReference type="PANTHER" id="PTHR42894">
    <property type="entry name" value="N-(5'-PHOSPHORIBOSYL)ANTHRANILATE ISOMERASE"/>
    <property type="match status" value="1"/>
</dbReference>
<sequence length="211" mass="22931">MLRIKICGVTRPEDLALCSEAGADMVGINFYAKSPRFVDPRIALHLLKNSPPWLSTVGVFVDHTLKQACALAYQLGLRSIQWYGTVADPTDPIPFAFIPSFRIADENSLRQVEAYVQRCRGFGYSPSALLFDSHVQGALGGTGHKAPWDLIARWKSEIPIILAGGLTPENVAEAVRTVRPAGIDVASGVESSPGIKDAQKLQRFIETARSA</sequence>
<dbReference type="UniPathway" id="UPA00035">
    <property type="reaction ID" value="UER00042"/>
</dbReference>
<keyword evidence="6 9" id="KW-0822">Tryptophan biosynthesis</keyword>
<dbReference type="GO" id="GO:0004640">
    <property type="term" value="F:phosphoribosylanthranilate isomerase activity"/>
    <property type="evidence" value="ECO:0007669"/>
    <property type="project" value="UniProtKB-UniRule"/>
</dbReference>
<keyword evidence="8 9" id="KW-0413">Isomerase</keyword>
<dbReference type="InterPro" id="IPR044643">
    <property type="entry name" value="TrpF_fam"/>
</dbReference>
<evidence type="ECO:0000256" key="4">
    <source>
        <dbReference type="ARBA" id="ARBA00022272"/>
    </source>
</evidence>
<name>A0A8E6B647_9BACT</name>
<dbReference type="RefSeq" id="WP_213497338.1">
    <property type="nucleotide sequence ID" value="NZ_CP074694.1"/>
</dbReference>
<evidence type="ECO:0000256" key="9">
    <source>
        <dbReference type="HAMAP-Rule" id="MF_00135"/>
    </source>
</evidence>
<comment type="similarity">
    <text evidence="9">Belongs to the TrpF family.</text>
</comment>
<feature type="domain" description="N-(5'phosphoribosyl) anthranilate isomerase (PRAI)" evidence="10">
    <location>
        <begin position="4"/>
        <end position="206"/>
    </location>
</feature>
<gene>
    <name evidence="9" type="primary">trpF</name>
    <name evidence="11" type="ORF">KIH39_00580</name>
</gene>
<dbReference type="EC" id="5.3.1.24" evidence="3 9"/>
<dbReference type="HAMAP" id="MF_00135">
    <property type="entry name" value="PRAI"/>
    <property type="match status" value="1"/>
</dbReference>
<dbReference type="CDD" id="cd00405">
    <property type="entry name" value="PRAI"/>
    <property type="match status" value="1"/>
</dbReference>
<dbReference type="Proteomes" id="UP000676194">
    <property type="component" value="Chromosome"/>
</dbReference>
<organism evidence="11 12">
    <name type="scientific">Telmatocola sphagniphila</name>
    <dbReference type="NCBI Taxonomy" id="1123043"/>
    <lineage>
        <taxon>Bacteria</taxon>
        <taxon>Pseudomonadati</taxon>
        <taxon>Planctomycetota</taxon>
        <taxon>Planctomycetia</taxon>
        <taxon>Gemmatales</taxon>
        <taxon>Gemmataceae</taxon>
    </lineage>
</organism>
<keyword evidence="5 9" id="KW-0028">Amino-acid biosynthesis</keyword>
<evidence type="ECO:0000256" key="3">
    <source>
        <dbReference type="ARBA" id="ARBA00012572"/>
    </source>
</evidence>